<reference evidence="2" key="1">
    <citation type="submission" date="2023-06" db="EMBL/GenBank/DDBJ databases">
        <title>Genome-scale phylogeny and comparative genomics of the fungal order Sordariales.</title>
        <authorList>
            <consortium name="Lawrence Berkeley National Laboratory"/>
            <person name="Hensen N."/>
            <person name="Bonometti L."/>
            <person name="Westerberg I."/>
            <person name="Brannstrom I.O."/>
            <person name="Guillou S."/>
            <person name="Cros-Aarteil S."/>
            <person name="Calhoun S."/>
            <person name="Haridas S."/>
            <person name="Kuo A."/>
            <person name="Mondo S."/>
            <person name="Pangilinan J."/>
            <person name="Riley R."/>
            <person name="Labutti K."/>
            <person name="Andreopoulos B."/>
            <person name="Lipzen A."/>
            <person name="Chen C."/>
            <person name="Yanf M."/>
            <person name="Daum C."/>
            <person name="Ng V."/>
            <person name="Clum A."/>
            <person name="Steindorff A."/>
            <person name="Ohm R."/>
            <person name="Martin F."/>
            <person name="Silar P."/>
            <person name="Natvig D."/>
            <person name="Lalanne C."/>
            <person name="Gautier V."/>
            <person name="Ament-Velasquez S.L."/>
            <person name="Kruys A."/>
            <person name="Hutchinson M.I."/>
            <person name="Powell A.J."/>
            <person name="Barry K."/>
            <person name="Miller A.N."/>
            <person name="Grigoriev I.V."/>
            <person name="Debuchy R."/>
            <person name="Gladieux P."/>
            <person name="Thoren M.H."/>
            <person name="Johannesson H."/>
        </authorList>
    </citation>
    <scope>NUCLEOTIDE SEQUENCE</scope>
    <source>
        <strain evidence="2">CBS 606.72</strain>
    </source>
</reference>
<dbReference type="Gene3D" id="3.40.50.300">
    <property type="entry name" value="P-loop containing nucleotide triphosphate hydrolases"/>
    <property type="match status" value="1"/>
</dbReference>
<dbReference type="EMBL" id="JAULSU010000003">
    <property type="protein sequence ID" value="KAK0623867.1"/>
    <property type="molecule type" value="Genomic_DNA"/>
</dbReference>
<dbReference type="PANTHER" id="PTHR36978:SF4">
    <property type="entry name" value="P-LOOP CONTAINING NUCLEOSIDE TRIPHOSPHATE HYDROLASE PROTEIN"/>
    <property type="match status" value="1"/>
</dbReference>
<gene>
    <name evidence="2" type="ORF">B0T14DRAFT_428376</name>
</gene>
<dbReference type="PANTHER" id="PTHR36978">
    <property type="entry name" value="P-LOOP CONTAINING NUCLEOTIDE TRIPHOSPHATE HYDROLASE"/>
    <property type="match status" value="1"/>
</dbReference>
<keyword evidence="1" id="KW-0472">Membrane</keyword>
<dbReference type="Pfam" id="PF17784">
    <property type="entry name" value="Sulfotransfer_4"/>
    <property type="match status" value="1"/>
</dbReference>
<dbReference type="Proteomes" id="UP001175000">
    <property type="component" value="Unassembled WGS sequence"/>
</dbReference>
<name>A0AA39WYB3_9PEZI</name>
<sequence>MAKTAADQPKREMRVLCLGLFRTGTYSMAQALTTLGFKNVYHGLNSLGNNADWAVLDNAADATFPTLPTYRGPGKPFTRDEWDQIWGSCEAVTDVASIYGATLARAYPDAQVVLIERDYEKWSKSVNTVLTSLWGPVPNFFVGVVEPLLGSSTGLTNRKMLLGWAGVKDEKELRANLRSAWERHHEEIRAECEKTPGRLLNYRLGDGWEPLCEFLGCDVPRDEEGKPLPFPHANEAAALRRKIMDQQVIMLKNLAAKAAPWVAVSAVAGASWWWAMHKGF</sequence>
<protein>
    <submittedName>
        <fullName evidence="2">Uncharacterized protein</fullName>
    </submittedName>
</protein>
<evidence type="ECO:0000256" key="1">
    <source>
        <dbReference type="SAM" id="Phobius"/>
    </source>
</evidence>
<dbReference type="InterPro" id="IPR027417">
    <property type="entry name" value="P-loop_NTPase"/>
</dbReference>
<evidence type="ECO:0000313" key="2">
    <source>
        <dbReference type="EMBL" id="KAK0623867.1"/>
    </source>
</evidence>
<dbReference type="InterPro" id="IPR040632">
    <property type="entry name" value="Sulfotransfer_4"/>
</dbReference>
<feature type="transmembrane region" description="Helical" evidence="1">
    <location>
        <begin position="254"/>
        <end position="275"/>
    </location>
</feature>
<proteinExistence type="predicted"/>
<comment type="caution">
    <text evidence="2">The sequence shown here is derived from an EMBL/GenBank/DDBJ whole genome shotgun (WGS) entry which is preliminary data.</text>
</comment>
<dbReference type="AlphaFoldDB" id="A0AA39WYB3"/>
<organism evidence="2 3">
    <name type="scientific">Immersiella caudata</name>
    <dbReference type="NCBI Taxonomy" id="314043"/>
    <lineage>
        <taxon>Eukaryota</taxon>
        <taxon>Fungi</taxon>
        <taxon>Dikarya</taxon>
        <taxon>Ascomycota</taxon>
        <taxon>Pezizomycotina</taxon>
        <taxon>Sordariomycetes</taxon>
        <taxon>Sordariomycetidae</taxon>
        <taxon>Sordariales</taxon>
        <taxon>Lasiosphaeriaceae</taxon>
        <taxon>Immersiella</taxon>
    </lineage>
</organism>
<accession>A0AA39WYB3</accession>
<keyword evidence="1" id="KW-1133">Transmembrane helix</keyword>
<dbReference type="SUPFAM" id="SSF52540">
    <property type="entry name" value="P-loop containing nucleoside triphosphate hydrolases"/>
    <property type="match status" value="1"/>
</dbReference>
<evidence type="ECO:0000313" key="3">
    <source>
        <dbReference type="Proteomes" id="UP001175000"/>
    </source>
</evidence>
<keyword evidence="1" id="KW-0812">Transmembrane</keyword>
<keyword evidence="3" id="KW-1185">Reference proteome</keyword>